<evidence type="ECO:0000313" key="3">
    <source>
        <dbReference type="Proteomes" id="UP000699462"/>
    </source>
</evidence>
<dbReference type="AlphaFoldDB" id="A0A8T0DUN9"/>
<dbReference type="OrthoDB" id="6240695at2759"/>
<comment type="caution">
    <text evidence="2">The sequence shown here is derived from an EMBL/GenBank/DDBJ whole genome shotgun (WGS) entry which is preliminary data.</text>
</comment>
<evidence type="ECO:0000313" key="2">
    <source>
        <dbReference type="EMBL" id="KAF8571629.1"/>
    </source>
</evidence>
<protein>
    <recommendedName>
        <fullName evidence="1">UBA domain-containing protein</fullName>
    </recommendedName>
</protein>
<keyword evidence="3" id="KW-1185">Reference proteome</keyword>
<feature type="domain" description="UBA" evidence="1">
    <location>
        <begin position="223"/>
        <end position="269"/>
    </location>
</feature>
<name>A0A8T0DUN9_9TREM</name>
<sequence>MVIFKLVTSSSGTKDWFATNLWTAPVDVHLDELWTKIETISDGDKKEKLSSYWWDGTSYIKLETDEQLREAINKTTGGNRFSNTLIRIYVAMERKSPSKIYGAQPYDLQNASSISANMELTQRPISRLKRYHLSFNRLRRRSAQADSSRGTSHFWTRRSNSLSFLEDSPSSGAEVFQKEHSRSGHAENLVTVPHQNSIDMPTASSSHTNIRAHLEVQNNGEMTYDDDDLCIAIESLRSMGFEQDRELLESCIIATGGNLNEIVDLLQANGS</sequence>
<proteinExistence type="predicted"/>
<dbReference type="Proteomes" id="UP000699462">
    <property type="component" value="Unassembled WGS sequence"/>
</dbReference>
<gene>
    <name evidence="2" type="ORF">P879_00674</name>
</gene>
<accession>A0A8T0DUN9</accession>
<dbReference type="InterPro" id="IPR015940">
    <property type="entry name" value="UBA"/>
</dbReference>
<organism evidence="2 3">
    <name type="scientific">Paragonimus westermani</name>
    <dbReference type="NCBI Taxonomy" id="34504"/>
    <lineage>
        <taxon>Eukaryota</taxon>
        <taxon>Metazoa</taxon>
        <taxon>Spiralia</taxon>
        <taxon>Lophotrochozoa</taxon>
        <taxon>Platyhelminthes</taxon>
        <taxon>Trematoda</taxon>
        <taxon>Digenea</taxon>
        <taxon>Plagiorchiida</taxon>
        <taxon>Troglotremata</taxon>
        <taxon>Troglotrematidae</taxon>
        <taxon>Paragonimus</taxon>
    </lineage>
</organism>
<dbReference type="EMBL" id="JTDF01000409">
    <property type="protein sequence ID" value="KAF8571629.1"/>
    <property type="molecule type" value="Genomic_DNA"/>
</dbReference>
<evidence type="ECO:0000259" key="1">
    <source>
        <dbReference type="PROSITE" id="PS50030"/>
    </source>
</evidence>
<dbReference type="PROSITE" id="PS50030">
    <property type="entry name" value="UBA"/>
    <property type="match status" value="1"/>
</dbReference>
<reference evidence="2 3" key="1">
    <citation type="submission" date="2019-07" db="EMBL/GenBank/DDBJ databases">
        <title>Annotation for the trematode Paragonimus westermani.</title>
        <authorList>
            <person name="Choi Y.-J."/>
        </authorList>
    </citation>
    <scope>NUCLEOTIDE SEQUENCE [LARGE SCALE GENOMIC DNA]</scope>
    <source>
        <strain evidence="2">180907_Pwestermani</strain>
    </source>
</reference>